<reference evidence="2 3" key="1">
    <citation type="submission" date="2022-08" db="EMBL/GenBank/DDBJ databases">
        <title>Reclassification of Massilia species as members of the genera Telluria, Duganella, Pseudoduganella, Mokoshia gen. nov. and Zemynaea gen. nov. using orthogonal and non-orthogonal genome-based approaches.</title>
        <authorList>
            <person name="Bowman J.P."/>
        </authorList>
    </citation>
    <scope>NUCLEOTIDE SEQUENCE [LARGE SCALE GENOMIC DNA]</scope>
    <source>
        <strain evidence="2 3">LMG 28164</strain>
    </source>
</reference>
<dbReference type="Proteomes" id="UP001205560">
    <property type="component" value="Unassembled WGS sequence"/>
</dbReference>
<keyword evidence="1" id="KW-0812">Transmembrane</keyword>
<name>A0ABT2AE99_9BURK</name>
<protein>
    <submittedName>
        <fullName evidence="2">Uncharacterized protein</fullName>
    </submittedName>
</protein>
<feature type="transmembrane region" description="Helical" evidence="1">
    <location>
        <begin position="22"/>
        <end position="41"/>
    </location>
</feature>
<accession>A0ABT2AE99</accession>
<sequence>MGTTLHNKIYLGRHSLLASRRLQAALALGALAGAGLVWAAVRAMK</sequence>
<keyword evidence="1" id="KW-1133">Transmembrane helix</keyword>
<evidence type="ECO:0000256" key="1">
    <source>
        <dbReference type="SAM" id="Phobius"/>
    </source>
</evidence>
<comment type="caution">
    <text evidence="2">The sequence shown here is derived from an EMBL/GenBank/DDBJ whole genome shotgun (WGS) entry which is preliminary data.</text>
</comment>
<dbReference type="EMBL" id="JANUGX010000045">
    <property type="protein sequence ID" value="MCS0592487.1"/>
    <property type="molecule type" value="Genomic_DNA"/>
</dbReference>
<organism evidence="2 3">
    <name type="scientific">Massilia norwichensis</name>
    <dbReference type="NCBI Taxonomy" id="1442366"/>
    <lineage>
        <taxon>Bacteria</taxon>
        <taxon>Pseudomonadati</taxon>
        <taxon>Pseudomonadota</taxon>
        <taxon>Betaproteobacteria</taxon>
        <taxon>Burkholderiales</taxon>
        <taxon>Oxalobacteraceae</taxon>
        <taxon>Telluria group</taxon>
        <taxon>Massilia</taxon>
    </lineage>
</organism>
<keyword evidence="1" id="KW-0472">Membrane</keyword>
<gene>
    <name evidence="2" type="ORF">NX782_25210</name>
</gene>
<keyword evidence="3" id="KW-1185">Reference proteome</keyword>
<evidence type="ECO:0000313" key="3">
    <source>
        <dbReference type="Proteomes" id="UP001205560"/>
    </source>
</evidence>
<dbReference type="RefSeq" id="WP_258848255.1">
    <property type="nucleotide sequence ID" value="NZ_JANUGX010000045.1"/>
</dbReference>
<evidence type="ECO:0000313" key="2">
    <source>
        <dbReference type="EMBL" id="MCS0592487.1"/>
    </source>
</evidence>
<proteinExistence type="predicted"/>